<protein>
    <recommendedName>
        <fullName evidence="1">NYN domain-containing protein</fullName>
    </recommendedName>
</protein>
<dbReference type="PANTHER" id="PTHR35458:SF8">
    <property type="entry name" value="SLR0650 PROTEIN"/>
    <property type="match status" value="1"/>
</dbReference>
<proteinExistence type="predicted"/>
<evidence type="ECO:0000313" key="2">
    <source>
        <dbReference type="EMBL" id="PIU71880.1"/>
    </source>
</evidence>
<comment type="caution">
    <text evidence="2">The sequence shown here is derived from an EMBL/GenBank/DDBJ whole genome shotgun (WGS) entry which is preliminary data.</text>
</comment>
<dbReference type="PANTHER" id="PTHR35458">
    <property type="entry name" value="SLR0755 PROTEIN"/>
    <property type="match status" value="1"/>
</dbReference>
<organism evidence="2 3">
    <name type="scientific">Candidatus Woesebacteria bacterium CG06_land_8_20_14_3_00_39_27</name>
    <dbReference type="NCBI Taxonomy" id="1975057"/>
    <lineage>
        <taxon>Bacteria</taxon>
        <taxon>Candidatus Woeseibacteriota</taxon>
    </lineage>
</organism>
<dbReference type="AlphaFoldDB" id="A0A2M7AQH1"/>
<dbReference type="CDD" id="cd10911">
    <property type="entry name" value="PIN_LabA"/>
    <property type="match status" value="1"/>
</dbReference>
<name>A0A2M7AQH1_9BACT</name>
<dbReference type="GO" id="GO:0004540">
    <property type="term" value="F:RNA nuclease activity"/>
    <property type="evidence" value="ECO:0007669"/>
    <property type="project" value="InterPro"/>
</dbReference>
<evidence type="ECO:0000313" key="3">
    <source>
        <dbReference type="Proteomes" id="UP000230972"/>
    </source>
</evidence>
<dbReference type="Pfam" id="PF01936">
    <property type="entry name" value="NYN"/>
    <property type="match status" value="1"/>
</dbReference>
<dbReference type="EMBL" id="PEWC01000018">
    <property type="protein sequence ID" value="PIU71880.1"/>
    <property type="molecule type" value="Genomic_DNA"/>
</dbReference>
<reference evidence="3" key="1">
    <citation type="submission" date="2017-09" db="EMBL/GenBank/DDBJ databases">
        <title>Depth-based differentiation of microbial function through sediment-hosted aquifers and enrichment of novel symbionts in the deep terrestrial subsurface.</title>
        <authorList>
            <person name="Probst A.J."/>
            <person name="Ladd B."/>
            <person name="Jarett J.K."/>
            <person name="Geller-Mcgrath D.E."/>
            <person name="Sieber C.M.K."/>
            <person name="Emerson J.B."/>
            <person name="Anantharaman K."/>
            <person name="Thomas B.C."/>
            <person name="Malmstrom R."/>
            <person name="Stieglmeier M."/>
            <person name="Klingl A."/>
            <person name="Woyke T."/>
            <person name="Ryan C.M."/>
            <person name="Banfield J.F."/>
        </authorList>
    </citation>
    <scope>NUCLEOTIDE SEQUENCE [LARGE SCALE GENOMIC DNA]</scope>
</reference>
<sequence>MIQIMDKNAVKILLRLNKLRVGVFIDDANLFYTQKRLGWKISWLRYKKLIDQYSKSSDFYYYIGNPPTEKNRKETKKIVQKLIKIGYKVKTKPLKKIFVSREKFIYKCNFDVEMALDVSEKIDRLDMVIISSGDGDFLAIKNLCLKKGKKFMVICFEKNIAWELKLVHHLYFENIRTLVQK</sequence>
<dbReference type="Gene3D" id="3.40.50.1010">
    <property type="entry name" value="5'-nuclease"/>
    <property type="match status" value="1"/>
</dbReference>
<dbReference type="InterPro" id="IPR021139">
    <property type="entry name" value="NYN"/>
</dbReference>
<dbReference type="Proteomes" id="UP000230972">
    <property type="component" value="Unassembled WGS sequence"/>
</dbReference>
<gene>
    <name evidence="2" type="ORF">COS80_00810</name>
</gene>
<dbReference type="InterPro" id="IPR047140">
    <property type="entry name" value="LabA"/>
</dbReference>
<accession>A0A2M7AQH1</accession>
<evidence type="ECO:0000259" key="1">
    <source>
        <dbReference type="Pfam" id="PF01936"/>
    </source>
</evidence>
<feature type="domain" description="NYN" evidence="1">
    <location>
        <begin position="20"/>
        <end position="168"/>
    </location>
</feature>